<dbReference type="WBParaSite" id="SSTP_0000639000.1">
    <property type="protein sequence ID" value="SSTP_0000639000.1"/>
    <property type="gene ID" value="SSTP_0000639000"/>
</dbReference>
<dbReference type="InterPro" id="IPR001969">
    <property type="entry name" value="Aspartic_peptidase_AS"/>
</dbReference>
<keyword evidence="1" id="KW-1185">Reference proteome</keyword>
<dbReference type="GO" id="GO:0006508">
    <property type="term" value="P:proteolysis"/>
    <property type="evidence" value="ECO:0007669"/>
    <property type="project" value="InterPro"/>
</dbReference>
<dbReference type="AlphaFoldDB" id="A0A0K0EA63"/>
<evidence type="ECO:0000313" key="2">
    <source>
        <dbReference type="WBParaSite" id="SSTP_0000639000.1"/>
    </source>
</evidence>
<reference evidence="2" key="1">
    <citation type="submission" date="2015-08" db="UniProtKB">
        <authorList>
            <consortium name="WormBaseParasite"/>
        </authorList>
    </citation>
    <scope>IDENTIFICATION</scope>
</reference>
<protein>
    <submittedName>
        <fullName evidence="2 3">Peptidase A2 domain-containing protein</fullName>
    </submittedName>
</protein>
<evidence type="ECO:0000313" key="3">
    <source>
        <dbReference type="WBParaSite" id="TCONS_00016225.p1"/>
    </source>
</evidence>
<name>A0A0K0EA63_STRER</name>
<dbReference type="PROSITE" id="PS00141">
    <property type="entry name" value="ASP_PROTEASE"/>
    <property type="match status" value="1"/>
</dbReference>
<dbReference type="Proteomes" id="UP000035681">
    <property type="component" value="Unplaced"/>
</dbReference>
<accession>A0A0K0EA63</accession>
<dbReference type="GO" id="GO:0004190">
    <property type="term" value="F:aspartic-type endopeptidase activity"/>
    <property type="evidence" value="ECO:0007669"/>
    <property type="project" value="InterPro"/>
</dbReference>
<dbReference type="Gene3D" id="2.40.70.10">
    <property type="entry name" value="Acid Proteases"/>
    <property type="match status" value="1"/>
</dbReference>
<dbReference type="Pfam" id="PF13975">
    <property type="entry name" value="gag-asp_proteas"/>
    <property type="match status" value="1"/>
</dbReference>
<dbReference type="STRING" id="6248.A0A0K0EA63"/>
<dbReference type="WBParaSite" id="TCONS_00016225.p1">
    <property type="protein sequence ID" value="TCONS_00016225.p1"/>
    <property type="gene ID" value="XLOC_010909"/>
</dbReference>
<dbReference type="SUPFAM" id="SSF50630">
    <property type="entry name" value="Acid proteases"/>
    <property type="match status" value="1"/>
</dbReference>
<proteinExistence type="predicted"/>
<dbReference type="InterPro" id="IPR021109">
    <property type="entry name" value="Peptidase_aspartic_dom_sf"/>
</dbReference>
<organism evidence="2">
    <name type="scientific">Strongyloides stercoralis</name>
    <name type="common">Threadworm</name>
    <dbReference type="NCBI Taxonomy" id="6248"/>
    <lineage>
        <taxon>Eukaryota</taxon>
        <taxon>Metazoa</taxon>
        <taxon>Ecdysozoa</taxon>
        <taxon>Nematoda</taxon>
        <taxon>Chromadorea</taxon>
        <taxon>Rhabditida</taxon>
        <taxon>Tylenchina</taxon>
        <taxon>Panagrolaimomorpha</taxon>
        <taxon>Strongyloidoidea</taxon>
        <taxon>Strongyloididae</taxon>
        <taxon>Strongyloides</taxon>
    </lineage>
</organism>
<evidence type="ECO:0000313" key="1">
    <source>
        <dbReference type="Proteomes" id="UP000035681"/>
    </source>
</evidence>
<sequence>MMLTGLIDTGATRSIMKKSTAMRCGYKDKEECKTKIVLADGTIRKALGDLETKIIIIPGIKVKCLVAIANDDELMDDGYSMIIGSDILKATGAILNFEN</sequence>